<organism evidence="2 3">
    <name type="scientific">Calothrix parasitica NIES-267</name>
    <dbReference type="NCBI Taxonomy" id="1973488"/>
    <lineage>
        <taxon>Bacteria</taxon>
        <taxon>Bacillati</taxon>
        <taxon>Cyanobacteriota</taxon>
        <taxon>Cyanophyceae</taxon>
        <taxon>Nostocales</taxon>
        <taxon>Calotrichaceae</taxon>
        <taxon>Calothrix</taxon>
    </lineage>
</organism>
<feature type="region of interest" description="Disordered" evidence="1">
    <location>
        <begin position="66"/>
        <end position="90"/>
    </location>
</feature>
<evidence type="ECO:0000256" key="1">
    <source>
        <dbReference type="SAM" id="MobiDB-lite"/>
    </source>
</evidence>
<evidence type="ECO:0000313" key="3">
    <source>
        <dbReference type="Proteomes" id="UP000218418"/>
    </source>
</evidence>
<reference evidence="2 3" key="1">
    <citation type="submission" date="2017-06" db="EMBL/GenBank/DDBJ databases">
        <title>Genome sequencing of cyanobaciteial culture collection at National Institute for Environmental Studies (NIES).</title>
        <authorList>
            <person name="Hirose Y."/>
            <person name="Shimura Y."/>
            <person name="Fujisawa T."/>
            <person name="Nakamura Y."/>
            <person name="Kawachi M."/>
        </authorList>
    </citation>
    <scope>NUCLEOTIDE SEQUENCE [LARGE SCALE GENOMIC DNA]</scope>
    <source>
        <strain evidence="2 3">NIES-267</strain>
    </source>
</reference>
<protein>
    <submittedName>
        <fullName evidence="2">Uncharacterized protein</fullName>
    </submittedName>
</protein>
<accession>A0A1Z4LN60</accession>
<proteinExistence type="predicted"/>
<dbReference type="Proteomes" id="UP000218418">
    <property type="component" value="Chromosome"/>
</dbReference>
<dbReference type="OrthoDB" id="499339at2"/>
<evidence type="ECO:0000313" key="2">
    <source>
        <dbReference type="EMBL" id="BAY82649.1"/>
    </source>
</evidence>
<name>A0A1Z4LN60_9CYAN</name>
<dbReference type="EMBL" id="AP018227">
    <property type="protein sequence ID" value="BAY82649.1"/>
    <property type="molecule type" value="Genomic_DNA"/>
</dbReference>
<keyword evidence="3" id="KW-1185">Reference proteome</keyword>
<dbReference type="AlphaFoldDB" id="A0A1Z4LN60"/>
<sequence>MSKDKIGDQDKLREMLIFFLKEMGATQVELSKGMGVSRPVVIDFLNRDKDYLPVSSEGLVQLCESLQKNRPSKRKSNKDSNDDESNLPPEKMRQKLGEIGADELLESAGFLPNQTESIRVTPERFFQIAQVVALLELLDFEDLLSTTKEFLAIASNKLTIASTKWFDDYQDDDALQALIDKLWQPQPTLGLKLKLQVIEKLKSSRENLRNAGKTKFSRKEAISLFLSILIKEKMNDEVSLHARIKKLEFQTLSRSIDDDEEYSDIYRDLENIAYYAESQLKTPGISRKKKPDTRILDSIQPVIMAIATCSFGSDSKNSEPLEWVYTSSNTMVENAISACTLNMGLKEDTLLTMSTNTLDSSIHSLVETTVILGEKQQYQGIWVDRDSMTVMLQAIVSAVKQWFADKTRKKELDSKIYESACRNLSDLRKRLIKIRKAFHNFQFLDEGCQVSEIKKIAEEAKQNLAEIPAEEIYFAYRLNFYRCYCLAKRLELRLSNFQGNIINAKSLITELTEAINHPEKFQLNVDKKELSPIEALIHSEIYLYELSAGHSSKLFQEIHTNPSIDFGEWDKKITNVRNTNSCYKDAGLDVYESLSEIKGNIARIYFYVSHDVTDLEKVPGMFLSAAYYALRIGLIQRVSRWIALAGRVWVRLKDKKLALQALKLSEKLAKTDLTTGHSDNFAQAVLSEINLLKGEYLLLIEKDETAALKHFIEALKGSIYLGLNRRICDSLYNLYRCSENLGSLSIKEGLNRVFSEEEKLIKSNINKLNPMSNNNSEKALELLCNLYGKKNNPTWFQARNEFSVLAAQIWQNWHQDTSENNSNTKNINSIHPISKEIKKGTWLSQLE</sequence>
<gene>
    <name evidence="2" type="ORF">NIES267_21330</name>
</gene>